<dbReference type="Pfam" id="PF13177">
    <property type="entry name" value="DNA_pol3_delta2"/>
    <property type="match status" value="1"/>
</dbReference>
<gene>
    <name evidence="9" type="ORF">SAMN05216238_103307</name>
</gene>
<evidence type="ECO:0000259" key="8">
    <source>
        <dbReference type="Pfam" id="PF09115"/>
    </source>
</evidence>
<keyword evidence="3" id="KW-0808">Transferase</keyword>
<dbReference type="InterPro" id="IPR050238">
    <property type="entry name" value="DNA_Rep/Repair_Clamp_Loader"/>
</dbReference>
<evidence type="ECO:0000313" key="10">
    <source>
        <dbReference type="Proteomes" id="UP000199474"/>
    </source>
</evidence>
<organism evidence="9 10">
    <name type="scientific">Lentibacillus persicus</name>
    <dbReference type="NCBI Taxonomy" id="640948"/>
    <lineage>
        <taxon>Bacteria</taxon>
        <taxon>Bacillati</taxon>
        <taxon>Bacillota</taxon>
        <taxon>Bacilli</taxon>
        <taxon>Bacillales</taxon>
        <taxon>Bacillaceae</taxon>
        <taxon>Lentibacillus</taxon>
    </lineage>
</organism>
<dbReference type="STRING" id="640948.SAMN05216238_103307"/>
<dbReference type="GO" id="GO:0003887">
    <property type="term" value="F:DNA-directed DNA polymerase activity"/>
    <property type="evidence" value="ECO:0007669"/>
    <property type="project" value="UniProtKB-KW"/>
</dbReference>
<evidence type="ECO:0000256" key="2">
    <source>
        <dbReference type="ARBA" id="ARBA00014363"/>
    </source>
</evidence>
<keyword evidence="10" id="KW-1185">Reference proteome</keyword>
<dbReference type="EC" id="2.7.7.7" evidence="1"/>
<dbReference type="Gene3D" id="3.40.50.300">
    <property type="entry name" value="P-loop containing nucleotide triphosphate hydrolases"/>
    <property type="match status" value="1"/>
</dbReference>
<dbReference type="Pfam" id="PF09115">
    <property type="entry name" value="DNApol3-delta_C"/>
    <property type="match status" value="1"/>
</dbReference>
<evidence type="ECO:0000256" key="3">
    <source>
        <dbReference type="ARBA" id="ARBA00022679"/>
    </source>
</evidence>
<feature type="domain" description="DNA polymerase III delta subunit C-terminal" evidence="8">
    <location>
        <begin position="213"/>
        <end position="328"/>
    </location>
</feature>
<evidence type="ECO:0000256" key="4">
    <source>
        <dbReference type="ARBA" id="ARBA00022695"/>
    </source>
</evidence>
<keyword evidence="6" id="KW-0239">DNA-directed DNA polymerase</keyword>
<dbReference type="GO" id="GO:0006261">
    <property type="term" value="P:DNA-templated DNA replication"/>
    <property type="evidence" value="ECO:0007669"/>
    <property type="project" value="TreeGrafter"/>
</dbReference>
<dbReference type="OrthoDB" id="9810148at2"/>
<dbReference type="EMBL" id="FOMR01000003">
    <property type="protein sequence ID" value="SFD72540.1"/>
    <property type="molecule type" value="Genomic_DNA"/>
</dbReference>
<evidence type="ECO:0000256" key="5">
    <source>
        <dbReference type="ARBA" id="ARBA00022705"/>
    </source>
</evidence>
<dbReference type="InterPro" id="IPR027417">
    <property type="entry name" value="P-loop_NTPase"/>
</dbReference>
<dbReference type="PANTHER" id="PTHR11669:SF8">
    <property type="entry name" value="DNA POLYMERASE III SUBUNIT DELTA"/>
    <property type="match status" value="1"/>
</dbReference>
<keyword evidence="4" id="KW-0548">Nucleotidyltransferase</keyword>
<dbReference type="PANTHER" id="PTHR11669">
    <property type="entry name" value="REPLICATION FACTOR C / DNA POLYMERASE III GAMMA-TAU SUBUNIT"/>
    <property type="match status" value="1"/>
</dbReference>
<dbReference type="InterPro" id="IPR004622">
    <property type="entry name" value="DNA_pol_HolB"/>
</dbReference>
<dbReference type="RefSeq" id="WP_090083014.1">
    <property type="nucleotide sequence ID" value="NZ_FOMR01000003.1"/>
</dbReference>
<dbReference type="FunFam" id="3.40.50.300:FF:001255">
    <property type="entry name" value="DNA polymerase III subunit delta"/>
    <property type="match status" value="1"/>
</dbReference>
<reference evidence="10" key="1">
    <citation type="submission" date="2016-10" db="EMBL/GenBank/DDBJ databases">
        <authorList>
            <person name="Varghese N."/>
            <person name="Submissions S."/>
        </authorList>
    </citation>
    <scope>NUCLEOTIDE SEQUENCE [LARGE SCALE GENOMIC DNA]</scope>
    <source>
        <strain evidence="10">DSM 22530</strain>
    </source>
</reference>
<protein>
    <recommendedName>
        <fullName evidence="2">DNA polymerase III subunit delta'</fullName>
        <ecNumber evidence="1">2.7.7.7</ecNumber>
    </recommendedName>
</protein>
<dbReference type="SUPFAM" id="SSF52540">
    <property type="entry name" value="P-loop containing nucleoside triphosphate hydrolases"/>
    <property type="match status" value="1"/>
</dbReference>
<dbReference type="NCBIfam" id="NF005972">
    <property type="entry name" value="PRK08058.1"/>
    <property type="match status" value="1"/>
</dbReference>
<evidence type="ECO:0000256" key="6">
    <source>
        <dbReference type="ARBA" id="ARBA00022932"/>
    </source>
</evidence>
<dbReference type="InterPro" id="IPR015199">
    <property type="entry name" value="DNA_pol_III_delta_C"/>
</dbReference>
<dbReference type="AlphaFoldDB" id="A0A1I1UWY8"/>
<proteinExistence type="predicted"/>
<dbReference type="GO" id="GO:0009360">
    <property type="term" value="C:DNA polymerase III complex"/>
    <property type="evidence" value="ECO:0007669"/>
    <property type="project" value="InterPro"/>
</dbReference>
<evidence type="ECO:0000256" key="1">
    <source>
        <dbReference type="ARBA" id="ARBA00012417"/>
    </source>
</evidence>
<sequence length="329" mass="37835">MKTWSETAEVQPLASRIITNSIQKDRLSHAYLLQGERGTGKEAVALLLAKSLFCTKRSGVEPCQECRDCNRIESGNHPDMHWIEPDGQSIRKEQIEYLQKEFSYSGLESDQKVYVIKSAETMTANASNRLLKFLEEPSKKATAILMTENSSSILPTIRSRCQMIDFKPLNPQAFQQQLVEHDVSRSNAVLISALTNNLDEAIAWSTDDWFAQARKLMVQLIETFSSNQNDVFLFIHQKWLPHFKERTQQEQGLDLLLLGFKDILFYHLGKTKDLVVFEQNDTRIENLVMFFSQEKLLDNLNKLLDAKRKLKQNVNPTLVMEELIIQIQG</sequence>
<dbReference type="GO" id="GO:0008408">
    <property type="term" value="F:3'-5' exonuclease activity"/>
    <property type="evidence" value="ECO:0007669"/>
    <property type="project" value="InterPro"/>
</dbReference>
<keyword evidence="5" id="KW-0235">DNA replication</keyword>
<dbReference type="GO" id="GO:0003677">
    <property type="term" value="F:DNA binding"/>
    <property type="evidence" value="ECO:0007669"/>
    <property type="project" value="InterPro"/>
</dbReference>
<evidence type="ECO:0000256" key="7">
    <source>
        <dbReference type="ARBA" id="ARBA00049244"/>
    </source>
</evidence>
<evidence type="ECO:0000313" key="9">
    <source>
        <dbReference type="EMBL" id="SFD72540.1"/>
    </source>
</evidence>
<dbReference type="NCBIfam" id="TIGR00678">
    <property type="entry name" value="holB"/>
    <property type="match status" value="1"/>
</dbReference>
<name>A0A1I1UWY8_9BACI</name>
<accession>A0A1I1UWY8</accession>
<comment type="catalytic activity">
    <reaction evidence="7">
        <text>DNA(n) + a 2'-deoxyribonucleoside 5'-triphosphate = DNA(n+1) + diphosphate</text>
        <dbReference type="Rhea" id="RHEA:22508"/>
        <dbReference type="Rhea" id="RHEA-COMP:17339"/>
        <dbReference type="Rhea" id="RHEA-COMP:17340"/>
        <dbReference type="ChEBI" id="CHEBI:33019"/>
        <dbReference type="ChEBI" id="CHEBI:61560"/>
        <dbReference type="ChEBI" id="CHEBI:173112"/>
        <dbReference type="EC" id="2.7.7.7"/>
    </reaction>
</comment>
<dbReference type="Proteomes" id="UP000199474">
    <property type="component" value="Unassembled WGS sequence"/>
</dbReference>